<dbReference type="InterPro" id="IPR050232">
    <property type="entry name" value="FBL13/AtMIF1-like"/>
</dbReference>
<protein>
    <submittedName>
        <fullName evidence="1">F-box/LRR-repeat protein</fullName>
    </submittedName>
</protein>
<dbReference type="PANTHER" id="PTHR31900">
    <property type="entry name" value="F-BOX/RNI SUPERFAMILY PROTEIN-RELATED"/>
    <property type="match status" value="1"/>
</dbReference>
<dbReference type="PANTHER" id="PTHR31900:SF34">
    <property type="entry name" value="EMB|CAB62440.1-RELATED"/>
    <property type="match status" value="1"/>
</dbReference>
<keyword evidence="2" id="KW-1185">Reference proteome</keyword>
<dbReference type="AlphaFoldDB" id="A0A392LYY3"/>
<dbReference type="EMBL" id="LXQA010000778">
    <property type="protein sequence ID" value="MCH80189.1"/>
    <property type="molecule type" value="Genomic_DNA"/>
</dbReference>
<name>A0A392LYY3_9FABA</name>
<sequence>MLKILHNEEISSYYKSFPVFGNLTILHLCWRFEPEVIHDWDEVVKMLQNCPKLQTLKIVKMGKMQISSYYNFPVFGNLTSLHLSWWYELEGIHIHDWDEVVKMLQNCPKLQILKIVKGGMSTTKEGWKNPCLIPECVSSNLRTCKIESYKAVKDGKDSSISRTISM</sequence>
<organism evidence="1 2">
    <name type="scientific">Trifolium medium</name>
    <dbReference type="NCBI Taxonomy" id="97028"/>
    <lineage>
        <taxon>Eukaryota</taxon>
        <taxon>Viridiplantae</taxon>
        <taxon>Streptophyta</taxon>
        <taxon>Embryophyta</taxon>
        <taxon>Tracheophyta</taxon>
        <taxon>Spermatophyta</taxon>
        <taxon>Magnoliopsida</taxon>
        <taxon>eudicotyledons</taxon>
        <taxon>Gunneridae</taxon>
        <taxon>Pentapetalae</taxon>
        <taxon>rosids</taxon>
        <taxon>fabids</taxon>
        <taxon>Fabales</taxon>
        <taxon>Fabaceae</taxon>
        <taxon>Papilionoideae</taxon>
        <taxon>50 kb inversion clade</taxon>
        <taxon>NPAAA clade</taxon>
        <taxon>Hologalegina</taxon>
        <taxon>IRL clade</taxon>
        <taxon>Trifolieae</taxon>
        <taxon>Trifolium</taxon>
    </lineage>
</organism>
<gene>
    <name evidence="1" type="ORF">A2U01_0000953</name>
</gene>
<dbReference type="Gene3D" id="3.80.10.10">
    <property type="entry name" value="Ribonuclease Inhibitor"/>
    <property type="match status" value="1"/>
</dbReference>
<dbReference type="SUPFAM" id="SSF52047">
    <property type="entry name" value="RNI-like"/>
    <property type="match status" value="1"/>
</dbReference>
<proteinExistence type="predicted"/>
<comment type="caution">
    <text evidence="1">The sequence shown here is derived from an EMBL/GenBank/DDBJ whole genome shotgun (WGS) entry which is preliminary data.</text>
</comment>
<evidence type="ECO:0000313" key="1">
    <source>
        <dbReference type="EMBL" id="MCH80189.1"/>
    </source>
</evidence>
<accession>A0A392LYY3</accession>
<evidence type="ECO:0000313" key="2">
    <source>
        <dbReference type="Proteomes" id="UP000265520"/>
    </source>
</evidence>
<dbReference type="Proteomes" id="UP000265520">
    <property type="component" value="Unassembled WGS sequence"/>
</dbReference>
<dbReference type="InterPro" id="IPR032675">
    <property type="entry name" value="LRR_dom_sf"/>
</dbReference>
<reference evidence="1 2" key="1">
    <citation type="journal article" date="2018" name="Front. Plant Sci.">
        <title>Red Clover (Trifolium pratense) and Zigzag Clover (T. medium) - A Picture of Genomic Similarities and Differences.</title>
        <authorList>
            <person name="Dluhosova J."/>
            <person name="Istvanek J."/>
            <person name="Nedelnik J."/>
            <person name="Repkova J."/>
        </authorList>
    </citation>
    <scope>NUCLEOTIDE SEQUENCE [LARGE SCALE GENOMIC DNA]</scope>
    <source>
        <strain evidence="2">cv. 10/8</strain>
        <tissue evidence="1">Leaf</tissue>
    </source>
</reference>